<reference evidence="3" key="1">
    <citation type="journal article" date="2019" name="Int. J. Syst. Evol. Microbiol.">
        <title>The Global Catalogue of Microorganisms (GCM) 10K type strain sequencing project: providing services to taxonomists for standard genome sequencing and annotation.</title>
        <authorList>
            <consortium name="The Broad Institute Genomics Platform"/>
            <consortium name="The Broad Institute Genome Sequencing Center for Infectious Disease"/>
            <person name="Wu L."/>
            <person name="Ma J."/>
        </authorList>
    </citation>
    <scope>NUCLEOTIDE SEQUENCE [LARGE SCALE GENOMIC DNA]</scope>
    <source>
        <strain evidence="3">CGMCC 1.12286</strain>
    </source>
</reference>
<gene>
    <name evidence="2" type="ORF">ACFSB2_02485</name>
</gene>
<dbReference type="Pfam" id="PF07441">
    <property type="entry name" value="BofA"/>
    <property type="match status" value="1"/>
</dbReference>
<dbReference type="RefSeq" id="WP_377941017.1">
    <property type="nucleotide sequence ID" value="NZ_JBHUCX010000008.1"/>
</dbReference>
<dbReference type="EMBL" id="JBHUCX010000008">
    <property type="protein sequence ID" value="MFD1673576.1"/>
    <property type="molecule type" value="Genomic_DNA"/>
</dbReference>
<keyword evidence="1" id="KW-0472">Membrane</keyword>
<dbReference type="InterPro" id="IPR010001">
    <property type="entry name" value="BofA"/>
</dbReference>
<keyword evidence="1" id="KW-1133">Transmembrane helix</keyword>
<feature type="transmembrane region" description="Helical" evidence="1">
    <location>
        <begin position="31"/>
        <end position="52"/>
    </location>
</feature>
<accession>A0ABW4JBA5</accession>
<feature type="transmembrane region" description="Helical" evidence="1">
    <location>
        <begin position="6"/>
        <end position="24"/>
    </location>
</feature>
<dbReference type="Proteomes" id="UP001597079">
    <property type="component" value="Unassembled WGS sequence"/>
</dbReference>
<proteinExistence type="predicted"/>
<organism evidence="2 3">
    <name type="scientific">Alicyclobacillus fodiniaquatilis</name>
    <dbReference type="NCBI Taxonomy" id="1661150"/>
    <lineage>
        <taxon>Bacteria</taxon>
        <taxon>Bacillati</taxon>
        <taxon>Bacillota</taxon>
        <taxon>Bacilli</taxon>
        <taxon>Bacillales</taxon>
        <taxon>Alicyclobacillaceae</taxon>
        <taxon>Alicyclobacillus</taxon>
    </lineage>
</organism>
<evidence type="ECO:0000313" key="2">
    <source>
        <dbReference type="EMBL" id="MFD1673576.1"/>
    </source>
</evidence>
<feature type="transmembrane region" description="Helical" evidence="1">
    <location>
        <begin position="64"/>
        <end position="88"/>
    </location>
</feature>
<keyword evidence="1" id="KW-0812">Transmembrane</keyword>
<keyword evidence="3" id="KW-1185">Reference proteome</keyword>
<protein>
    <submittedName>
        <fullName evidence="2">Pro-sigmaK processing inhibitor BofA family protein</fullName>
    </submittedName>
</protein>
<sequence length="89" mass="9979">MHIQAIWLWVAVVVVVAFLIGQFFRKPGQVAWLILRSIVIGCLFVFAVNWIGSYIHFHLPFNPLTALTAGFLGIPGIVALIAMQLWVFT</sequence>
<evidence type="ECO:0000256" key="1">
    <source>
        <dbReference type="SAM" id="Phobius"/>
    </source>
</evidence>
<dbReference type="NCBIfam" id="TIGR02862">
    <property type="entry name" value="spore_BofA"/>
    <property type="match status" value="1"/>
</dbReference>
<name>A0ABW4JBA5_9BACL</name>
<evidence type="ECO:0000313" key="3">
    <source>
        <dbReference type="Proteomes" id="UP001597079"/>
    </source>
</evidence>
<comment type="caution">
    <text evidence="2">The sequence shown here is derived from an EMBL/GenBank/DDBJ whole genome shotgun (WGS) entry which is preliminary data.</text>
</comment>